<sequence length="70" mass="8181">MNIYVSTALRETFAALDTLLTQKERAELELKVTSRWNPMRRLELKDTISQLETQIRVINESMAATPTWAW</sequence>
<reference evidence="1" key="1">
    <citation type="journal article" date="2021" name="Proc. Natl. Acad. Sci. U.S.A.">
        <title>A Catalog of Tens of Thousands of Viruses from Human Metagenomes Reveals Hidden Associations with Chronic Diseases.</title>
        <authorList>
            <person name="Tisza M.J."/>
            <person name="Buck C.B."/>
        </authorList>
    </citation>
    <scope>NUCLEOTIDE SEQUENCE</scope>
    <source>
        <strain evidence="1">CtHEr2</strain>
    </source>
</reference>
<organism evidence="1">
    <name type="scientific">Siphoviridae sp. ctHEr2</name>
    <dbReference type="NCBI Taxonomy" id="2826229"/>
    <lineage>
        <taxon>Viruses</taxon>
        <taxon>Duplodnaviria</taxon>
        <taxon>Heunggongvirae</taxon>
        <taxon>Uroviricota</taxon>
        <taxon>Caudoviricetes</taxon>
    </lineage>
</organism>
<name>A0A8S5NFF0_9CAUD</name>
<evidence type="ECO:0000313" key="1">
    <source>
        <dbReference type="EMBL" id="DAD93079.1"/>
    </source>
</evidence>
<proteinExistence type="predicted"/>
<protein>
    <submittedName>
        <fullName evidence="1">Uncharacterized protein</fullName>
    </submittedName>
</protein>
<accession>A0A8S5NFF0</accession>
<dbReference type="EMBL" id="BK015152">
    <property type="protein sequence ID" value="DAD93079.1"/>
    <property type="molecule type" value="Genomic_DNA"/>
</dbReference>